<dbReference type="EMBL" id="JAMKPW020000014">
    <property type="protein sequence ID" value="KAK8211334.1"/>
    <property type="molecule type" value="Genomic_DNA"/>
</dbReference>
<name>A0ACC3SER9_9PEZI</name>
<dbReference type="Proteomes" id="UP001320706">
    <property type="component" value="Unassembled WGS sequence"/>
</dbReference>
<proteinExistence type="predicted"/>
<comment type="caution">
    <text evidence="1">The sequence shown here is derived from an EMBL/GenBank/DDBJ whole genome shotgun (WGS) entry which is preliminary data.</text>
</comment>
<accession>A0ACC3SER9</accession>
<protein>
    <submittedName>
        <fullName evidence="1">Uncharacterized protein</fullName>
    </submittedName>
</protein>
<evidence type="ECO:0000313" key="2">
    <source>
        <dbReference type="Proteomes" id="UP001320706"/>
    </source>
</evidence>
<keyword evidence="2" id="KW-1185">Reference proteome</keyword>
<organism evidence="1 2">
    <name type="scientific">Zalaria obscura</name>
    <dbReference type="NCBI Taxonomy" id="2024903"/>
    <lineage>
        <taxon>Eukaryota</taxon>
        <taxon>Fungi</taxon>
        <taxon>Dikarya</taxon>
        <taxon>Ascomycota</taxon>
        <taxon>Pezizomycotina</taxon>
        <taxon>Dothideomycetes</taxon>
        <taxon>Dothideomycetidae</taxon>
        <taxon>Dothideales</taxon>
        <taxon>Zalariaceae</taxon>
        <taxon>Zalaria</taxon>
    </lineage>
</organism>
<reference evidence="1" key="1">
    <citation type="submission" date="2024-02" db="EMBL/GenBank/DDBJ databases">
        <title>Metagenome Assembled Genome of Zalaria obscura JY119.</title>
        <authorList>
            <person name="Vighnesh L."/>
            <person name="Jagadeeshwari U."/>
            <person name="Venkata Ramana C."/>
            <person name="Sasikala C."/>
        </authorList>
    </citation>
    <scope>NUCLEOTIDE SEQUENCE</scope>
    <source>
        <strain evidence="1">JY119</strain>
    </source>
</reference>
<sequence length="550" mass="60569">MTTYSSESTLEQRAAGALDMELIPGTEIMRDVNDTHFAHAKGSDGAVLVPHPSSDPRDPLNWSTTWKIIVAVTQLIYVWVGVTSALSIAPMFPLLGAEFHLNQQQLSLLTGLNVITLGFANLFIVPLSNIFGRRPTSIVFGILIFLTCIWEALATSHRSLLAARACNGIAAATSESIMVQIVADMFFLHERGTWMGVYFTTYFMGAFLGPIMSGNIAARHGWRSFFWLSTALSAFATLLLIVGLPETKYHRISSHASRASTPPADTTDKRPSSRAQEKGTSTPEDSSEQYTAPVGKGRPSKGQFAAIQKADSRWKQFIVRDLVTPVRVFFNPIIFWAGLMLAGPADVLLVFNLTESGLLSLPPYNFNPGQVGYTNFAFAVGGLIGVVTAGPFSDWIAKRSTLRNGGVREAEMRLPALLPYILITILCHIFGAFSYTQRWPWPSIITLSYGFSGLSVCSVPTIAIAYAIDCYKPISGEIMVVATVLKNVLGFGLSYWVFEVEARQGWTGVYMTQFAITMLPVVCTVPLYFWGKRLRAWTRGSELHRMEEMI</sequence>
<gene>
    <name evidence="1" type="ORF">M8818_003301</name>
</gene>
<evidence type="ECO:0000313" key="1">
    <source>
        <dbReference type="EMBL" id="KAK8211334.1"/>
    </source>
</evidence>